<dbReference type="GO" id="GO:0043565">
    <property type="term" value="F:sequence-specific DNA binding"/>
    <property type="evidence" value="ECO:0007669"/>
    <property type="project" value="TreeGrafter"/>
</dbReference>
<dbReference type="EMBL" id="QJUL01000053">
    <property type="protein sequence ID" value="TBU86316.1"/>
    <property type="molecule type" value="Genomic_DNA"/>
</dbReference>
<feature type="domain" description="HTH lysR-type" evidence="5">
    <location>
        <begin position="1"/>
        <end position="59"/>
    </location>
</feature>
<comment type="similarity">
    <text evidence="1">Belongs to the LysR transcriptional regulatory family.</text>
</comment>
<dbReference type="Gene3D" id="3.40.190.290">
    <property type="match status" value="1"/>
</dbReference>
<keyword evidence="3" id="KW-0238">DNA-binding</keyword>
<sequence length="308" mass="34633">MDDLNDYMYFTQVVMHGGYAAAGRALHTPKSKLSRRIATLEDRLGVRLIERSSHKFQVTELGKAFYERCRMMLLEAEHAKGIVCQAKAEPEGTLRLSCPTGLLDAFIGELLPEFLTLYPRVQLHVLATNHRVDLMDEHIHVAIRSRTSLDNETETDLKVRVLGKTRQILAASPSLVRTMDLERSNINLLEQLPTIALADPLANWVSHKTWAFTGPNATAYSLEHEPRLICRSIPALLAAARDGIGVAMLLEQVCEHDLQCGRLIHLWPDWKVQEETVYLAFTSSRGLLPAVRALIDFLVERVGKAMSF</sequence>
<dbReference type="GO" id="GO:0006351">
    <property type="term" value="P:DNA-templated transcription"/>
    <property type="evidence" value="ECO:0007669"/>
    <property type="project" value="TreeGrafter"/>
</dbReference>
<evidence type="ECO:0000256" key="2">
    <source>
        <dbReference type="ARBA" id="ARBA00023015"/>
    </source>
</evidence>
<dbReference type="GO" id="GO:0003700">
    <property type="term" value="F:DNA-binding transcription factor activity"/>
    <property type="evidence" value="ECO:0007669"/>
    <property type="project" value="InterPro"/>
</dbReference>
<dbReference type="Pfam" id="PF00126">
    <property type="entry name" value="HTH_1"/>
    <property type="match status" value="1"/>
</dbReference>
<organism evidence="6 7">
    <name type="scientific">Phytopseudomonas dryadis</name>
    <dbReference type="NCBI Taxonomy" id="2487520"/>
    <lineage>
        <taxon>Bacteria</taxon>
        <taxon>Pseudomonadati</taxon>
        <taxon>Pseudomonadota</taxon>
        <taxon>Gammaproteobacteria</taxon>
        <taxon>Pseudomonadales</taxon>
        <taxon>Pseudomonadaceae</taxon>
        <taxon>Phytopseudomonas</taxon>
    </lineage>
</organism>
<evidence type="ECO:0000256" key="4">
    <source>
        <dbReference type="ARBA" id="ARBA00023163"/>
    </source>
</evidence>
<dbReference type="PANTHER" id="PTHR30537">
    <property type="entry name" value="HTH-TYPE TRANSCRIPTIONAL REGULATOR"/>
    <property type="match status" value="1"/>
</dbReference>
<dbReference type="Gene3D" id="1.10.10.10">
    <property type="entry name" value="Winged helix-like DNA-binding domain superfamily/Winged helix DNA-binding domain"/>
    <property type="match status" value="1"/>
</dbReference>
<evidence type="ECO:0000256" key="3">
    <source>
        <dbReference type="ARBA" id="ARBA00023125"/>
    </source>
</evidence>
<dbReference type="InterPro" id="IPR000847">
    <property type="entry name" value="LysR_HTH_N"/>
</dbReference>
<dbReference type="OrthoDB" id="5671700at2"/>
<evidence type="ECO:0000313" key="7">
    <source>
        <dbReference type="Proteomes" id="UP000293172"/>
    </source>
</evidence>
<dbReference type="SUPFAM" id="SSF46785">
    <property type="entry name" value="Winged helix' DNA-binding domain"/>
    <property type="match status" value="1"/>
</dbReference>
<dbReference type="InterPro" id="IPR036390">
    <property type="entry name" value="WH_DNA-bd_sf"/>
</dbReference>
<dbReference type="InterPro" id="IPR005119">
    <property type="entry name" value="LysR_subst-bd"/>
</dbReference>
<keyword evidence="2" id="KW-0805">Transcription regulation</keyword>
<evidence type="ECO:0000256" key="1">
    <source>
        <dbReference type="ARBA" id="ARBA00009437"/>
    </source>
</evidence>
<name>A0A4Q9QUZ8_9GAMM</name>
<keyword evidence="4" id="KW-0804">Transcription</keyword>
<dbReference type="InterPro" id="IPR036388">
    <property type="entry name" value="WH-like_DNA-bd_sf"/>
</dbReference>
<dbReference type="FunFam" id="1.10.10.10:FF:000001">
    <property type="entry name" value="LysR family transcriptional regulator"/>
    <property type="match status" value="1"/>
</dbReference>
<dbReference type="InterPro" id="IPR058163">
    <property type="entry name" value="LysR-type_TF_proteobact-type"/>
</dbReference>
<dbReference type="Pfam" id="PF03466">
    <property type="entry name" value="LysR_substrate"/>
    <property type="match status" value="1"/>
</dbReference>
<protein>
    <submittedName>
        <fullName evidence="6">LysR family transcriptional regulator</fullName>
    </submittedName>
</protein>
<reference evidence="6 7" key="1">
    <citation type="submission" date="2018-06" db="EMBL/GenBank/DDBJ databases">
        <title>Three novel Pseudomonas species isolated from symptomatic oak.</title>
        <authorList>
            <person name="Bueno-Gonzalez V."/>
            <person name="Brady C."/>
        </authorList>
    </citation>
    <scope>NUCLEOTIDE SEQUENCE [LARGE SCALE GENOMIC DNA]</scope>
    <source>
        <strain evidence="6 7">P6B</strain>
    </source>
</reference>
<dbReference type="Proteomes" id="UP000293172">
    <property type="component" value="Unassembled WGS sequence"/>
</dbReference>
<comment type="caution">
    <text evidence="6">The sequence shown here is derived from an EMBL/GenBank/DDBJ whole genome shotgun (WGS) entry which is preliminary data.</text>
</comment>
<dbReference type="PROSITE" id="PS50931">
    <property type="entry name" value="HTH_LYSR"/>
    <property type="match status" value="1"/>
</dbReference>
<accession>A0A4Q9QUZ8</accession>
<dbReference type="AlphaFoldDB" id="A0A4Q9QUZ8"/>
<dbReference type="PANTHER" id="PTHR30537:SF31">
    <property type="entry name" value="TRANSCRIPTIONAL REGULATOR, LYSR FAMILY"/>
    <property type="match status" value="1"/>
</dbReference>
<evidence type="ECO:0000259" key="5">
    <source>
        <dbReference type="PROSITE" id="PS50931"/>
    </source>
</evidence>
<proteinExistence type="inferred from homology"/>
<gene>
    <name evidence="6" type="ORF">DNK44_23410</name>
</gene>
<evidence type="ECO:0000313" key="6">
    <source>
        <dbReference type="EMBL" id="TBU86316.1"/>
    </source>
</evidence>
<dbReference type="SUPFAM" id="SSF53850">
    <property type="entry name" value="Periplasmic binding protein-like II"/>
    <property type="match status" value="1"/>
</dbReference>
<dbReference type="RefSeq" id="WP_131199202.1">
    <property type="nucleotide sequence ID" value="NZ_QJUL01000053.1"/>
</dbReference>